<keyword evidence="5" id="KW-0560">Oxidoreductase</keyword>
<dbReference type="GO" id="GO:0046872">
    <property type="term" value="F:metal ion binding"/>
    <property type="evidence" value="ECO:0007669"/>
    <property type="project" value="UniProtKB-KW"/>
</dbReference>
<keyword evidence="7" id="KW-0411">Iron-sulfur</keyword>
<evidence type="ECO:0000256" key="1">
    <source>
        <dbReference type="ARBA" id="ARBA00022485"/>
    </source>
</evidence>
<dbReference type="PANTHER" id="PTHR36701">
    <property type="entry name" value="EPOXYQUEUOSINE REDUCTASE QUEH"/>
    <property type="match status" value="1"/>
</dbReference>
<evidence type="ECO:0000256" key="5">
    <source>
        <dbReference type="ARBA" id="ARBA00023002"/>
    </source>
</evidence>
<dbReference type="GO" id="GO:0016491">
    <property type="term" value="F:oxidoreductase activity"/>
    <property type="evidence" value="ECO:0007669"/>
    <property type="project" value="UniProtKB-KW"/>
</dbReference>
<gene>
    <name evidence="10" type="ORF">MNBD_DELTA04-1611</name>
</gene>
<dbReference type="GO" id="GO:0008616">
    <property type="term" value="P:tRNA queuosine(34) biosynthetic process"/>
    <property type="evidence" value="ECO:0007669"/>
    <property type="project" value="UniProtKB-KW"/>
</dbReference>
<dbReference type="AlphaFoldDB" id="A0A3B0UUJ7"/>
<keyword evidence="10" id="KW-0378">Hydrolase</keyword>
<protein>
    <submittedName>
        <fullName evidence="10">FIG053235: Diacylglucosamine hydrolase like</fullName>
    </submittedName>
</protein>
<sequence>MEILLHVCCGPCAVYPVQRLRDRGYRVEGFFYNPNIHPYREFKRRIKALDDLARQTRFTVEIDRNYGLTEYLRQVVFNEENRCNICYDMRLERAAAKAVEKGADAFTTTLLYSRYQKHELIKKKGEQLAENLGIEFYYEDFRQGWQWGIDQSIAMGLYRQPYCGCIYSEQERYDKKLRKKNILNAGSTS</sequence>
<dbReference type="Pfam" id="PF02677">
    <property type="entry name" value="QueH"/>
    <property type="match status" value="1"/>
</dbReference>
<accession>A0A3B0UUJ7</accession>
<evidence type="ECO:0000256" key="9">
    <source>
        <dbReference type="ARBA" id="ARBA00023284"/>
    </source>
</evidence>
<evidence type="ECO:0000256" key="6">
    <source>
        <dbReference type="ARBA" id="ARBA00023004"/>
    </source>
</evidence>
<keyword evidence="1" id="KW-0004">4Fe-4S</keyword>
<keyword evidence="2" id="KW-0819">tRNA processing</keyword>
<evidence type="ECO:0000256" key="4">
    <source>
        <dbReference type="ARBA" id="ARBA00022785"/>
    </source>
</evidence>
<name>A0A3B0UUJ7_9ZZZZ</name>
<reference evidence="10" key="1">
    <citation type="submission" date="2018-06" db="EMBL/GenBank/DDBJ databases">
        <authorList>
            <person name="Zhirakovskaya E."/>
        </authorList>
    </citation>
    <scope>NUCLEOTIDE SEQUENCE</scope>
</reference>
<dbReference type="PANTHER" id="PTHR36701:SF1">
    <property type="entry name" value="EPOXYQUEUOSINE REDUCTASE QUEH"/>
    <property type="match status" value="1"/>
</dbReference>
<organism evidence="10">
    <name type="scientific">hydrothermal vent metagenome</name>
    <dbReference type="NCBI Taxonomy" id="652676"/>
    <lineage>
        <taxon>unclassified sequences</taxon>
        <taxon>metagenomes</taxon>
        <taxon>ecological metagenomes</taxon>
    </lineage>
</organism>
<keyword evidence="4" id="KW-0671">Queuosine biosynthesis</keyword>
<dbReference type="HAMAP" id="MF_02089">
    <property type="entry name" value="QueH"/>
    <property type="match status" value="1"/>
</dbReference>
<keyword evidence="6" id="KW-0408">Iron</keyword>
<evidence type="ECO:0000256" key="2">
    <source>
        <dbReference type="ARBA" id="ARBA00022694"/>
    </source>
</evidence>
<proteinExistence type="inferred from homology"/>
<dbReference type="GO" id="GO:0051539">
    <property type="term" value="F:4 iron, 4 sulfur cluster binding"/>
    <property type="evidence" value="ECO:0007669"/>
    <property type="project" value="UniProtKB-KW"/>
</dbReference>
<keyword evidence="8" id="KW-1015">Disulfide bond</keyword>
<keyword evidence="3" id="KW-0479">Metal-binding</keyword>
<evidence type="ECO:0000256" key="3">
    <source>
        <dbReference type="ARBA" id="ARBA00022723"/>
    </source>
</evidence>
<dbReference type="GO" id="GO:0016787">
    <property type="term" value="F:hydrolase activity"/>
    <property type="evidence" value="ECO:0007669"/>
    <property type="project" value="UniProtKB-KW"/>
</dbReference>
<dbReference type="InterPro" id="IPR003828">
    <property type="entry name" value="QueH"/>
</dbReference>
<evidence type="ECO:0000313" key="10">
    <source>
        <dbReference type="EMBL" id="VAW34661.1"/>
    </source>
</evidence>
<evidence type="ECO:0000256" key="8">
    <source>
        <dbReference type="ARBA" id="ARBA00023157"/>
    </source>
</evidence>
<evidence type="ECO:0000256" key="7">
    <source>
        <dbReference type="ARBA" id="ARBA00023014"/>
    </source>
</evidence>
<dbReference type="EMBL" id="UOEY01000008">
    <property type="protein sequence ID" value="VAW34661.1"/>
    <property type="molecule type" value="Genomic_DNA"/>
</dbReference>
<keyword evidence="9" id="KW-0676">Redox-active center</keyword>